<organism evidence="2 3">
    <name type="scientific">Candidatus Raymondbacteria bacterium RIFOXYD12_FULL_49_13</name>
    <dbReference type="NCBI Taxonomy" id="1817890"/>
    <lineage>
        <taxon>Bacteria</taxon>
        <taxon>Raymondiibacteriota</taxon>
    </lineage>
</organism>
<dbReference type="PRINTS" id="PR01590">
    <property type="entry name" value="HTHFIS"/>
</dbReference>
<dbReference type="EMBL" id="MFYX01000052">
    <property type="protein sequence ID" value="OGK05632.1"/>
    <property type="molecule type" value="Genomic_DNA"/>
</dbReference>
<dbReference type="SUPFAM" id="SSF46689">
    <property type="entry name" value="Homeodomain-like"/>
    <property type="match status" value="1"/>
</dbReference>
<dbReference type="GO" id="GO:0043565">
    <property type="term" value="F:sequence-specific DNA binding"/>
    <property type="evidence" value="ECO:0007669"/>
    <property type="project" value="InterPro"/>
</dbReference>
<dbReference type="AlphaFoldDB" id="A0A1F7FGN0"/>
<accession>A0A1F7FGN0</accession>
<evidence type="ECO:0000313" key="3">
    <source>
        <dbReference type="Proteomes" id="UP000179243"/>
    </source>
</evidence>
<feature type="domain" description="DNA binding HTH" evidence="1">
    <location>
        <begin position="25"/>
        <end position="62"/>
    </location>
</feature>
<dbReference type="Proteomes" id="UP000179243">
    <property type="component" value="Unassembled WGS sequence"/>
</dbReference>
<dbReference type="Pfam" id="PF02954">
    <property type="entry name" value="HTH_8"/>
    <property type="match status" value="1"/>
</dbReference>
<dbReference type="Gene3D" id="1.10.10.60">
    <property type="entry name" value="Homeodomain-like"/>
    <property type="match status" value="1"/>
</dbReference>
<dbReference type="InterPro" id="IPR002197">
    <property type="entry name" value="HTH_Fis"/>
</dbReference>
<comment type="caution">
    <text evidence="2">The sequence shown here is derived from an EMBL/GenBank/DDBJ whole genome shotgun (WGS) entry which is preliminary data.</text>
</comment>
<gene>
    <name evidence="2" type="ORF">A2519_07325</name>
</gene>
<evidence type="ECO:0000259" key="1">
    <source>
        <dbReference type="Pfam" id="PF02954"/>
    </source>
</evidence>
<reference evidence="2 3" key="1">
    <citation type="journal article" date="2016" name="Nat. Commun.">
        <title>Thousands of microbial genomes shed light on interconnected biogeochemical processes in an aquifer system.</title>
        <authorList>
            <person name="Anantharaman K."/>
            <person name="Brown C.T."/>
            <person name="Hug L.A."/>
            <person name="Sharon I."/>
            <person name="Castelle C.J."/>
            <person name="Probst A.J."/>
            <person name="Thomas B.C."/>
            <person name="Singh A."/>
            <person name="Wilkins M.J."/>
            <person name="Karaoz U."/>
            <person name="Brodie E.L."/>
            <person name="Williams K.H."/>
            <person name="Hubbard S.S."/>
            <person name="Banfield J.F."/>
        </authorList>
    </citation>
    <scope>NUCLEOTIDE SEQUENCE [LARGE SCALE GENOMIC DNA]</scope>
</reference>
<sequence>MSLPQKYGVVAPSLDISRTLKEARQEFERGYIARVLGECKGNIARTAERLDLARQFLHQKLKSLGIENVYKNEDQ</sequence>
<protein>
    <recommendedName>
        <fullName evidence="1">DNA binding HTH domain-containing protein</fullName>
    </recommendedName>
</protein>
<proteinExistence type="predicted"/>
<name>A0A1F7FGN0_UNCRA</name>
<dbReference type="InterPro" id="IPR009057">
    <property type="entry name" value="Homeodomain-like_sf"/>
</dbReference>
<evidence type="ECO:0000313" key="2">
    <source>
        <dbReference type="EMBL" id="OGK05632.1"/>
    </source>
</evidence>